<dbReference type="EMBL" id="KB743872">
    <property type="protein sequence ID" value="EOA96810.1"/>
    <property type="molecule type" value="Genomic_DNA"/>
</dbReference>
<accession>R0JHU5</accession>
<proteinExistence type="predicted"/>
<name>R0JHU5_ANAPL</name>
<evidence type="ECO:0000313" key="2">
    <source>
        <dbReference type="Proteomes" id="UP000296049"/>
    </source>
</evidence>
<reference evidence="2" key="1">
    <citation type="journal article" date="2013" name="Nat. Genet.">
        <title>The duck genome and transcriptome provide insight into an avian influenza virus reservoir species.</title>
        <authorList>
            <person name="Huang Y."/>
            <person name="Li Y."/>
            <person name="Burt D.W."/>
            <person name="Chen H."/>
            <person name="Zhang Y."/>
            <person name="Qian W."/>
            <person name="Kim H."/>
            <person name="Gan S."/>
            <person name="Zhao Y."/>
            <person name="Li J."/>
            <person name="Yi K."/>
            <person name="Feng H."/>
            <person name="Zhu P."/>
            <person name="Li B."/>
            <person name="Liu Q."/>
            <person name="Fairley S."/>
            <person name="Magor K.E."/>
            <person name="Du Z."/>
            <person name="Hu X."/>
            <person name="Goodman L."/>
            <person name="Tafer H."/>
            <person name="Vignal A."/>
            <person name="Lee T."/>
            <person name="Kim K.W."/>
            <person name="Sheng Z."/>
            <person name="An Y."/>
            <person name="Searle S."/>
            <person name="Herrero J."/>
            <person name="Groenen M.A."/>
            <person name="Crooijmans R.P."/>
            <person name="Faraut T."/>
            <person name="Cai Q."/>
            <person name="Webster R.G."/>
            <person name="Aldridge J.R."/>
            <person name="Warren W.C."/>
            <person name="Bartschat S."/>
            <person name="Kehr S."/>
            <person name="Marz M."/>
            <person name="Stadler P.F."/>
            <person name="Smith J."/>
            <person name="Kraus R.H."/>
            <person name="Zhao Y."/>
            <person name="Ren L."/>
            <person name="Fei J."/>
            <person name="Morisson M."/>
            <person name="Kaiser P."/>
            <person name="Griffin D.K."/>
            <person name="Rao M."/>
            <person name="Pitel F."/>
            <person name="Wang J."/>
            <person name="Li N."/>
        </authorList>
    </citation>
    <scope>NUCLEOTIDE SEQUENCE [LARGE SCALE GENOMIC DNA]</scope>
</reference>
<keyword evidence="2" id="KW-1185">Reference proteome</keyword>
<dbReference type="AlphaFoldDB" id="R0JHU5"/>
<evidence type="ECO:0000313" key="1">
    <source>
        <dbReference type="EMBL" id="EOA96810.1"/>
    </source>
</evidence>
<sequence>MHFPTLQDFMYLSVSIRPTDDPVTVLPSAPARIFIFTFKICGSSGSTRVRCGFKQVNNPAPIQCHRLVRLACATSTECASGLAANPINVSSFVSKMGTETLDDNLTPLRYLSSPSDLKTYTARKINSQEK</sequence>
<dbReference type="Proteomes" id="UP000296049">
    <property type="component" value="Unassembled WGS sequence"/>
</dbReference>
<gene>
    <name evidence="1" type="ORF">Anapl_13176</name>
</gene>
<organism evidence="1 2">
    <name type="scientific">Anas platyrhynchos</name>
    <name type="common">Mallard</name>
    <name type="synonym">Anas boschas</name>
    <dbReference type="NCBI Taxonomy" id="8839"/>
    <lineage>
        <taxon>Eukaryota</taxon>
        <taxon>Metazoa</taxon>
        <taxon>Chordata</taxon>
        <taxon>Craniata</taxon>
        <taxon>Vertebrata</taxon>
        <taxon>Euteleostomi</taxon>
        <taxon>Archelosauria</taxon>
        <taxon>Archosauria</taxon>
        <taxon>Dinosauria</taxon>
        <taxon>Saurischia</taxon>
        <taxon>Theropoda</taxon>
        <taxon>Coelurosauria</taxon>
        <taxon>Aves</taxon>
        <taxon>Neognathae</taxon>
        <taxon>Galloanserae</taxon>
        <taxon>Anseriformes</taxon>
        <taxon>Anatidae</taxon>
        <taxon>Anatinae</taxon>
        <taxon>Anas</taxon>
    </lineage>
</organism>
<protein>
    <submittedName>
        <fullName evidence="1">Uncharacterized protein</fullName>
    </submittedName>
</protein>